<evidence type="ECO:0000256" key="1">
    <source>
        <dbReference type="SAM" id="Phobius"/>
    </source>
</evidence>
<feature type="transmembrane region" description="Helical" evidence="1">
    <location>
        <begin position="277"/>
        <end position="295"/>
    </location>
</feature>
<evidence type="ECO:0000313" key="2">
    <source>
        <dbReference type="EMBL" id="EAX99561.1"/>
    </source>
</evidence>
<keyword evidence="3" id="KW-1185">Reference proteome</keyword>
<evidence type="ECO:0008006" key="4">
    <source>
        <dbReference type="Google" id="ProtNLM"/>
    </source>
</evidence>
<dbReference type="InterPro" id="IPR036770">
    <property type="entry name" value="Ankyrin_rpt-contain_sf"/>
</dbReference>
<name>A2F690_TRIV3</name>
<dbReference type="RefSeq" id="XP_001312491.1">
    <property type="nucleotide sequence ID" value="XM_001312490.1"/>
</dbReference>
<keyword evidence="1" id="KW-0472">Membrane</keyword>
<dbReference type="KEGG" id="tva:4757373"/>
<protein>
    <recommendedName>
        <fullName evidence="4">DUF3447 domain-containing protein</fullName>
    </recommendedName>
</protein>
<dbReference type="VEuPathDB" id="TrichDB:TVAG_104420"/>
<dbReference type="SUPFAM" id="SSF48403">
    <property type="entry name" value="Ankyrin repeat"/>
    <property type="match status" value="1"/>
</dbReference>
<keyword evidence="1" id="KW-0812">Transmembrane</keyword>
<organism evidence="2 3">
    <name type="scientific">Trichomonas vaginalis (strain ATCC PRA-98 / G3)</name>
    <dbReference type="NCBI Taxonomy" id="412133"/>
    <lineage>
        <taxon>Eukaryota</taxon>
        <taxon>Metamonada</taxon>
        <taxon>Parabasalia</taxon>
        <taxon>Trichomonadida</taxon>
        <taxon>Trichomonadidae</taxon>
        <taxon>Trichomonas</taxon>
    </lineage>
</organism>
<accession>A2F690</accession>
<reference evidence="2" key="1">
    <citation type="submission" date="2006-10" db="EMBL/GenBank/DDBJ databases">
        <authorList>
            <person name="Amadeo P."/>
            <person name="Zhao Q."/>
            <person name="Wortman J."/>
            <person name="Fraser-Liggett C."/>
            <person name="Carlton J."/>
        </authorList>
    </citation>
    <scope>NUCLEOTIDE SEQUENCE</scope>
    <source>
        <strain evidence="2">G3</strain>
    </source>
</reference>
<dbReference type="InParanoid" id="A2F690"/>
<dbReference type="VEuPathDB" id="TrichDB:TVAGG3_1003280"/>
<dbReference type="PANTHER" id="PTHR24159:SF5">
    <property type="entry name" value="ANK_REP_REGION DOMAIN-CONTAINING PROTEIN"/>
    <property type="match status" value="1"/>
</dbReference>
<dbReference type="PANTHER" id="PTHR24159">
    <property type="match status" value="1"/>
</dbReference>
<proteinExistence type="predicted"/>
<keyword evidence="1" id="KW-1133">Transmembrane helix</keyword>
<dbReference type="Proteomes" id="UP000001542">
    <property type="component" value="Unassembled WGS sequence"/>
</dbReference>
<sequence length="301" mass="34886">MSDSEQLSAGLDQDISDIKPAEAFVIPSQASKTIWDVNANNILQISSQIISLIKNNKISIQMVLHLIDVFSILRVKNIQYYAELYQKISTEFSYNKCPKNDELSKMLYCKGFIAGDFNPCFYQATEEEILNIYDTESPLYYIAWDKVDELKIKFPNLDINKKIDYEITPLDCAIKYGSDLCFNYLKNMGAMYTEKSSKYAVMGVNINIFSQMIEDGQSFDKLINKALRYKNYKIAQYLKSNFGQHPNSIAKSMYFGNYDIAYYLLSNGANINDVYDFFLFLFIIVILDSISFYIYHCLMRF</sequence>
<dbReference type="SMR" id="A2F690"/>
<dbReference type="Gene3D" id="1.25.40.20">
    <property type="entry name" value="Ankyrin repeat-containing domain"/>
    <property type="match status" value="1"/>
</dbReference>
<dbReference type="AlphaFoldDB" id="A2F690"/>
<gene>
    <name evidence="2" type="ORF">TVAG_104420</name>
</gene>
<dbReference type="EMBL" id="DS113633">
    <property type="protein sequence ID" value="EAX99561.1"/>
    <property type="molecule type" value="Genomic_DNA"/>
</dbReference>
<evidence type="ECO:0000313" key="3">
    <source>
        <dbReference type="Proteomes" id="UP000001542"/>
    </source>
</evidence>
<reference evidence="2" key="2">
    <citation type="journal article" date="2007" name="Science">
        <title>Draft genome sequence of the sexually transmitted pathogen Trichomonas vaginalis.</title>
        <authorList>
            <person name="Carlton J.M."/>
            <person name="Hirt R.P."/>
            <person name="Silva J.C."/>
            <person name="Delcher A.L."/>
            <person name="Schatz M."/>
            <person name="Zhao Q."/>
            <person name="Wortman J.R."/>
            <person name="Bidwell S.L."/>
            <person name="Alsmark U.C.M."/>
            <person name="Besteiro S."/>
            <person name="Sicheritz-Ponten T."/>
            <person name="Noel C.J."/>
            <person name="Dacks J.B."/>
            <person name="Foster P.G."/>
            <person name="Simillion C."/>
            <person name="Van de Peer Y."/>
            <person name="Miranda-Saavedra D."/>
            <person name="Barton G.J."/>
            <person name="Westrop G.D."/>
            <person name="Mueller S."/>
            <person name="Dessi D."/>
            <person name="Fiori P.L."/>
            <person name="Ren Q."/>
            <person name="Paulsen I."/>
            <person name="Zhang H."/>
            <person name="Bastida-Corcuera F.D."/>
            <person name="Simoes-Barbosa A."/>
            <person name="Brown M.T."/>
            <person name="Hayes R.D."/>
            <person name="Mukherjee M."/>
            <person name="Okumura C.Y."/>
            <person name="Schneider R."/>
            <person name="Smith A.J."/>
            <person name="Vanacova S."/>
            <person name="Villalvazo M."/>
            <person name="Haas B.J."/>
            <person name="Pertea M."/>
            <person name="Feldblyum T.V."/>
            <person name="Utterback T.R."/>
            <person name="Shu C.L."/>
            <person name="Osoegawa K."/>
            <person name="de Jong P.J."/>
            <person name="Hrdy I."/>
            <person name="Horvathova L."/>
            <person name="Zubacova Z."/>
            <person name="Dolezal P."/>
            <person name="Malik S.B."/>
            <person name="Logsdon J.M. Jr."/>
            <person name="Henze K."/>
            <person name="Gupta A."/>
            <person name="Wang C.C."/>
            <person name="Dunne R.L."/>
            <person name="Upcroft J.A."/>
            <person name="Upcroft P."/>
            <person name="White O."/>
            <person name="Salzberg S.L."/>
            <person name="Tang P."/>
            <person name="Chiu C.-H."/>
            <person name="Lee Y.-S."/>
            <person name="Embley T.M."/>
            <person name="Coombs G.H."/>
            <person name="Mottram J.C."/>
            <person name="Tachezy J."/>
            <person name="Fraser-Liggett C.M."/>
            <person name="Johnson P.J."/>
        </authorList>
    </citation>
    <scope>NUCLEOTIDE SEQUENCE [LARGE SCALE GENOMIC DNA]</scope>
    <source>
        <strain evidence="2">G3</strain>
    </source>
</reference>